<evidence type="ECO:0008006" key="3">
    <source>
        <dbReference type="Google" id="ProtNLM"/>
    </source>
</evidence>
<sequence length="142" mass="16050">MPTQQDTTPRVLDRFGSLPLEINVFIMESLTLHDLLSLTRASPGAWRHFHIDYAFIIRSHIAWFYDHYADPAAIPLLALLARLRLLRSKVKGKPRDVVEQQLRPVFDSILSALHGDTVKMGVKSPCTDNGGGYDSKIERVIL</sequence>
<evidence type="ECO:0000313" key="1">
    <source>
        <dbReference type="EMBL" id="PNP74413.1"/>
    </source>
</evidence>
<comment type="caution">
    <text evidence="1">The sequence shown here is derived from an EMBL/GenBank/DDBJ whole genome shotgun (WGS) entry which is preliminary data.</text>
</comment>
<keyword evidence="2" id="KW-1185">Reference proteome</keyword>
<name>A0A2K0VWL4_GIBNY</name>
<gene>
    <name evidence="1" type="ORF">FNYG_12462</name>
</gene>
<accession>A0A2K0VWL4</accession>
<proteinExistence type="predicted"/>
<reference evidence="1 2" key="1">
    <citation type="submission" date="2017-06" db="EMBL/GenBank/DDBJ databases">
        <title>Genome of Fusarium nygamai isolate CS10214.</title>
        <authorList>
            <person name="Gardiner D.M."/>
            <person name="Obanor F."/>
            <person name="Kazan K."/>
        </authorList>
    </citation>
    <scope>NUCLEOTIDE SEQUENCE [LARGE SCALE GENOMIC DNA]</scope>
    <source>
        <strain evidence="1 2">CS10214</strain>
    </source>
</reference>
<dbReference type="AlphaFoldDB" id="A0A2K0VWL4"/>
<dbReference type="Proteomes" id="UP000236664">
    <property type="component" value="Unassembled WGS sequence"/>
</dbReference>
<protein>
    <recommendedName>
        <fullName evidence="3">F-box domain-containing protein</fullName>
    </recommendedName>
</protein>
<dbReference type="EMBL" id="MTQA01000214">
    <property type="protein sequence ID" value="PNP74413.1"/>
    <property type="molecule type" value="Genomic_DNA"/>
</dbReference>
<organism evidence="1 2">
    <name type="scientific">Gibberella nygamai</name>
    <name type="common">Bean root rot disease fungus</name>
    <name type="synonym">Fusarium nygamai</name>
    <dbReference type="NCBI Taxonomy" id="42673"/>
    <lineage>
        <taxon>Eukaryota</taxon>
        <taxon>Fungi</taxon>
        <taxon>Dikarya</taxon>
        <taxon>Ascomycota</taxon>
        <taxon>Pezizomycotina</taxon>
        <taxon>Sordariomycetes</taxon>
        <taxon>Hypocreomycetidae</taxon>
        <taxon>Hypocreales</taxon>
        <taxon>Nectriaceae</taxon>
        <taxon>Fusarium</taxon>
        <taxon>Fusarium fujikuroi species complex</taxon>
    </lineage>
</organism>
<evidence type="ECO:0000313" key="2">
    <source>
        <dbReference type="Proteomes" id="UP000236664"/>
    </source>
</evidence>
<dbReference type="OrthoDB" id="5086792at2759"/>